<dbReference type="InterPro" id="IPR001222">
    <property type="entry name" value="Znf_TFIIS"/>
</dbReference>
<sequence>MSQVLELKKHAKQLQSSGASEKELTTVLQILKKDYQVNEALLRESRVGLAVGKLRTHASKAVSDLAKDIVKKWKNDVEKAKQGHHSSGGTSKPVPNGKPAPIRKASVASDGKPAMQTANKANTRSYKTDGLTIKLFGEETRKHMPWTDVRLSCVRLQCPQLKKECTDLRGTADAEYKGKIRSLFVNLRDKGNPSLREGVISGDVPADKLATMTSEVKIRPPRFDATCSPPSRKWPPKKEKPLIAKFEIKTCSNLLAPKNSKRRQKRSNAEDASSENVSYRQAQTRSADEPMTTFVTCTNCGNSIVNQQGQRRKDVPWSTAIPCGNKNAG</sequence>
<feature type="region of interest" description="Disordered" evidence="8">
    <location>
        <begin position="257"/>
        <end position="290"/>
    </location>
</feature>
<dbReference type="Proteomes" id="UP001175227">
    <property type="component" value="Unassembled WGS sequence"/>
</dbReference>
<proteinExistence type="predicted"/>
<feature type="compositionally biased region" description="Polar residues" evidence="8">
    <location>
        <begin position="270"/>
        <end position="285"/>
    </location>
</feature>
<feature type="region of interest" description="Disordered" evidence="8">
    <location>
        <begin position="306"/>
        <end position="329"/>
    </location>
</feature>
<feature type="region of interest" description="Disordered" evidence="8">
    <location>
        <begin position="1"/>
        <end position="21"/>
    </location>
</feature>
<evidence type="ECO:0000313" key="11">
    <source>
        <dbReference type="EMBL" id="KAK0486567.1"/>
    </source>
</evidence>
<keyword evidence="3 6" id="KW-0863">Zinc-finger</keyword>
<reference evidence="11" key="1">
    <citation type="submission" date="2023-06" db="EMBL/GenBank/DDBJ databases">
        <authorList>
            <consortium name="Lawrence Berkeley National Laboratory"/>
            <person name="Ahrendt S."/>
            <person name="Sahu N."/>
            <person name="Indic B."/>
            <person name="Wong-Bajracharya J."/>
            <person name="Merenyi Z."/>
            <person name="Ke H.-M."/>
            <person name="Monk M."/>
            <person name="Kocsube S."/>
            <person name="Drula E."/>
            <person name="Lipzen A."/>
            <person name="Balint B."/>
            <person name="Henrissat B."/>
            <person name="Andreopoulos B."/>
            <person name="Martin F.M."/>
            <person name="Harder C.B."/>
            <person name="Rigling D."/>
            <person name="Ford K.L."/>
            <person name="Foster G.D."/>
            <person name="Pangilinan J."/>
            <person name="Papanicolaou A."/>
            <person name="Barry K."/>
            <person name="LaButti K."/>
            <person name="Viragh M."/>
            <person name="Koriabine M."/>
            <person name="Yan M."/>
            <person name="Riley R."/>
            <person name="Champramary S."/>
            <person name="Plett K.L."/>
            <person name="Tsai I.J."/>
            <person name="Slot J."/>
            <person name="Sipos G."/>
            <person name="Plett J."/>
            <person name="Nagy L.G."/>
            <person name="Grigoriev I.V."/>
        </authorList>
    </citation>
    <scope>NUCLEOTIDE SEQUENCE</scope>
    <source>
        <strain evidence="11">ICMP 16352</strain>
    </source>
</reference>
<name>A0AA39UET9_9AGAR</name>
<dbReference type="Pfam" id="PF08711">
    <property type="entry name" value="Med26"/>
    <property type="match status" value="1"/>
</dbReference>
<dbReference type="InterPro" id="IPR017923">
    <property type="entry name" value="TFIIS_N"/>
</dbReference>
<dbReference type="AlphaFoldDB" id="A0AA39UET9"/>
<feature type="region of interest" description="Disordered" evidence="8">
    <location>
        <begin position="77"/>
        <end position="123"/>
    </location>
</feature>
<organism evidence="11 12">
    <name type="scientific">Armillaria novae-zelandiae</name>
    <dbReference type="NCBI Taxonomy" id="153914"/>
    <lineage>
        <taxon>Eukaryota</taxon>
        <taxon>Fungi</taxon>
        <taxon>Dikarya</taxon>
        <taxon>Basidiomycota</taxon>
        <taxon>Agaricomycotina</taxon>
        <taxon>Agaricomycetes</taxon>
        <taxon>Agaricomycetidae</taxon>
        <taxon>Agaricales</taxon>
        <taxon>Marasmiineae</taxon>
        <taxon>Physalacriaceae</taxon>
        <taxon>Armillaria</taxon>
    </lineage>
</organism>
<accession>A0AA39UET9</accession>
<evidence type="ECO:0008006" key="13">
    <source>
        <dbReference type="Google" id="ProtNLM"/>
    </source>
</evidence>
<dbReference type="PANTHER" id="PTHR11477:SF0">
    <property type="entry name" value="IP08861P-RELATED"/>
    <property type="match status" value="1"/>
</dbReference>
<gene>
    <name evidence="11" type="ORF">IW261DRAFT_1416341</name>
</gene>
<dbReference type="Pfam" id="PF07500">
    <property type="entry name" value="TFIIS_M"/>
    <property type="match status" value="1"/>
</dbReference>
<dbReference type="SUPFAM" id="SSF47676">
    <property type="entry name" value="Conserved domain common to transcription factors TFIIS, elongin A, CRSP70"/>
    <property type="match status" value="1"/>
</dbReference>
<dbReference type="EMBL" id="JAUEPR010000004">
    <property type="protein sequence ID" value="KAK0486567.1"/>
    <property type="molecule type" value="Genomic_DNA"/>
</dbReference>
<dbReference type="InterPro" id="IPR003617">
    <property type="entry name" value="TFIIS/CRSP70_N_sub"/>
</dbReference>
<feature type="domain" description="TFIIS N-terminal" evidence="10">
    <location>
        <begin position="6"/>
        <end position="80"/>
    </location>
</feature>
<dbReference type="SUPFAM" id="SSF57783">
    <property type="entry name" value="Zinc beta-ribbon"/>
    <property type="match status" value="1"/>
</dbReference>
<dbReference type="SMART" id="SM00509">
    <property type="entry name" value="TFS2N"/>
    <property type="match status" value="1"/>
</dbReference>
<protein>
    <recommendedName>
        <fullName evidence="13">TFIIS N-terminal domain-containing protein</fullName>
    </recommendedName>
</protein>
<evidence type="ECO:0000313" key="12">
    <source>
        <dbReference type="Proteomes" id="UP001175227"/>
    </source>
</evidence>
<keyword evidence="4" id="KW-0862">Zinc</keyword>
<feature type="domain" description="TFIIS-type" evidence="9">
    <location>
        <begin position="247"/>
        <end position="313"/>
    </location>
</feature>
<dbReference type="SUPFAM" id="SSF46942">
    <property type="entry name" value="Elongation factor TFIIS domain 2"/>
    <property type="match status" value="1"/>
</dbReference>
<evidence type="ECO:0000259" key="9">
    <source>
        <dbReference type="PROSITE" id="PS51133"/>
    </source>
</evidence>
<dbReference type="SMART" id="SM00440">
    <property type="entry name" value="ZnF_C2C2"/>
    <property type="match status" value="1"/>
</dbReference>
<dbReference type="Gene3D" id="1.10.472.30">
    <property type="entry name" value="Transcription elongation factor S-II, central domain"/>
    <property type="match status" value="1"/>
</dbReference>
<dbReference type="InterPro" id="IPR036575">
    <property type="entry name" value="TFIIS_cen_dom_sf"/>
</dbReference>
<evidence type="ECO:0000256" key="3">
    <source>
        <dbReference type="ARBA" id="ARBA00022771"/>
    </source>
</evidence>
<dbReference type="Pfam" id="PF01096">
    <property type="entry name" value="Zn_ribbon_TFIIS"/>
    <property type="match status" value="1"/>
</dbReference>
<evidence type="ECO:0000256" key="4">
    <source>
        <dbReference type="ARBA" id="ARBA00022833"/>
    </source>
</evidence>
<dbReference type="InterPro" id="IPR035100">
    <property type="entry name" value="TF_IIS-typ"/>
</dbReference>
<evidence type="ECO:0000256" key="6">
    <source>
        <dbReference type="PROSITE-ProRule" id="PRU00472"/>
    </source>
</evidence>
<comment type="caution">
    <text evidence="11">The sequence shown here is derived from an EMBL/GenBank/DDBJ whole genome shotgun (WGS) entry which is preliminary data.</text>
</comment>
<dbReference type="PROSITE" id="PS51133">
    <property type="entry name" value="ZF_TFIIS_2"/>
    <property type="match status" value="1"/>
</dbReference>
<keyword evidence="5 7" id="KW-0539">Nucleus</keyword>
<dbReference type="PANTHER" id="PTHR11477">
    <property type="entry name" value="TRANSCRIPTION FACTOR S-II ZINC FINGER DOMAIN-CONTAINING PROTEIN"/>
    <property type="match status" value="1"/>
</dbReference>
<keyword evidence="2" id="KW-0479">Metal-binding</keyword>
<dbReference type="Gene3D" id="1.20.930.10">
    <property type="entry name" value="Conserved domain common to transcription factors TFIIS, elongin A, CRSP70"/>
    <property type="match status" value="1"/>
</dbReference>
<evidence type="ECO:0000256" key="2">
    <source>
        <dbReference type="ARBA" id="ARBA00022723"/>
    </source>
</evidence>
<evidence type="ECO:0000256" key="8">
    <source>
        <dbReference type="SAM" id="MobiDB-lite"/>
    </source>
</evidence>
<dbReference type="Gene3D" id="2.20.25.10">
    <property type="match status" value="1"/>
</dbReference>
<dbReference type="InterPro" id="IPR035441">
    <property type="entry name" value="TFIIS/LEDGF_dom_sf"/>
</dbReference>
<dbReference type="PIRSF" id="PIRSF006704">
    <property type="entry name" value="TF_IIS"/>
    <property type="match status" value="1"/>
</dbReference>
<comment type="subcellular location">
    <subcellularLocation>
        <location evidence="1 7">Nucleus</location>
    </subcellularLocation>
</comment>
<evidence type="ECO:0000256" key="7">
    <source>
        <dbReference type="PROSITE-ProRule" id="PRU00649"/>
    </source>
</evidence>
<dbReference type="InterPro" id="IPR003618">
    <property type="entry name" value="TFIIS_cen_dom"/>
</dbReference>
<dbReference type="PROSITE" id="PS51319">
    <property type="entry name" value="TFIIS_N"/>
    <property type="match status" value="1"/>
</dbReference>
<keyword evidence="12" id="KW-1185">Reference proteome</keyword>
<dbReference type="GO" id="GO:0008270">
    <property type="term" value="F:zinc ion binding"/>
    <property type="evidence" value="ECO:0007669"/>
    <property type="project" value="UniProtKB-KW"/>
</dbReference>
<dbReference type="GO" id="GO:0005634">
    <property type="term" value="C:nucleus"/>
    <property type="evidence" value="ECO:0007669"/>
    <property type="project" value="UniProtKB-SubCell"/>
</dbReference>
<evidence type="ECO:0000256" key="5">
    <source>
        <dbReference type="ARBA" id="ARBA00023242"/>
    </source>
</evidence>
<dbReference type="GO" id="GO:0003676">
    <property type="term" value="F:nucleic acid binding"/>
    <property type="evidence" value="ECO:0007669"/>
    <property type="project" value="InterPro"/>
</dbReference>
<dbReference type="GO" id="GO:0006351">
    <property type="term" value="P:DNA-templated transcription"/>
    <property type="evidence" value="ECO:0007669"/>
    <property type="project" value="InterPro"/>
</dbReference>
<evidence type="ECO:0000259" key="10">
    <source>
        <dbReference type="PROSITE" id="PS51319"/>
    </source>
</evidence>
<evidence type="ECO:0000256" key="1">
    <source>
        <dbReference type="ARBA" id="ARBA00004123"/>
    </source>
</evidence>